<dbReference type="InterPro" id="IPR009057">
    <property type="entry name" value="Homeodomain-like_sf"/>
</dbReference>
<evidence type="ECO:0000259" key="6">
    <source>
        <dbReference type="PROSITE" id="PS50977"/>
    </source>
</evidence>
<evidence type="ECO:0000256" key="1">
    <source>
        <dbReference type="ARBA" id="ARBA00022491"/>
    </source>
</evidence>
<keyword evidence="2" id="KW-0805">Transcription regulation</keyword>
<evidence type="ECO:0000313" key="7">
    <source>
        <dbReference type="EMBL" id="OLR92169.1"/>
    </source>
</evidence>
<dbReference type="Gene3D" id="1.10.357.10">
    <property type="entry name" value="Tetracycline Repressor, domain 2"/>
    <property type="match status" value="1"/>
</dbReference>
<evidence type="ECO:0000256" key="2">
    <source>
        <dbReference type="ARBA" id="ARBA00023015"/>
    </source>
</evidence>
<protein>
    <recommendedName>
        <fullName evidence="6">HTH tetR-type domain-containing protein</fullName>
    </recommendedName>
</protein>
<feature type="DNA-binding region" description="H-T-H motif" evidence="5">
    <location>
        <begin position="30"/>
        <end position="49"/>
    </location>
</feature>
<dbReference type="InterPro" id="IPR039538">
    <property type="entry name" value="BetI_C"/>
</dbReference>
<evidence type="ECO:0000256" key="3">
    <source>
        <dbReference type="ARBA" id="ARBA00023125"/>
    </source>
</evidence>
<keyword evidence="8" id="KW-1185">Reference proteome</keyword>
<proteinExistence type="predicted"/>
<dbReference type="PRINTS" id="PR00455">
    <property type="entry name" value="HTHTETR"/>
</dbReference>
<dbReference type="AlphaFoldDB" id="A0A1Q9LJL2"/>
<dbReference type="SUPFAM" id="SSF48498">
    <property type="entry name" value="Tetracyclin repressor-like, C-terminal domain"/>
    <property type="match status" value="1"/>
</dbReference>
<organism evidence="7 8">
    <name type="scientific">Actinokineospora bangkokensis</name>
    <dbReference type="NCBI Taxonomy" id="1193682"/>
    <lineage>
        <taxon>Bacteria</taxon>
        <taxon>Bacillati</taxon>
        <taxon>Actinomycetota</taxon>
        <taxon>Actinomycetes</taxon>
        <taxon>Pseudonocardiales</taxon>
        <taxon>Pseudonocardiaceae</taxon>
        <taxon>Actinokineospora</taxon>
    </lineage>
</organism>
<dbReference type="Pfam" id="PF00440">
    <property type="entry name" value="TetR_N"/>
    <property type="match status" value="1"/>
</dbReference>
<dbReference type="EMBL" id="MKQR01000017">
    <property type="protein sequence ID" value="OLR92169.1"/>
    <property type="molecule type" value="Genomic_DNA"/>
</dbReference>
<accession>A0A1Q9LJL2</accession>
<evidence type="ECO:0000256" key="5">
    <source>
        <dbReference type="PROSITE-ProRule" id="PRU00335"/>
    </source>
</evidence>
<dbReference type="STRING" id="1193682.BJP25_22825"/>
<dbReference type="Pfam" id="PF13977">
    <property type="entry name" value="TetR_C_6"/>
    <property type="match status" value="1"/>
</dbReference>
<dbReference type="RefSeq" id="WP_075976058.1">
    <property type="nucleotide sequence ID" value="NZ_MKQR01000017.1"/>
</dbReference>
<dbReference type="GO" id="GO:0003700">
    <property type="term" value="F:DNA-binding transcription factor activity"/>
    <property type="evidence" value="ECO:0007669"/>
    <property type="project" value="TreeGrafter"/>
</dbReference>
<gene>
    <name evidence="7" type="ORF">BJP25_22825</name>
</gene>
<dbReference type="OrthoDB" id="7252896at2"/>
<dbReference type="SUPFAM" id="SSF46689">
    <property type="entry name" value="Homeodomain-like"/>
    <property type="match status" value="1"/>
</dbReference>
<evidence type="ECO:0000313" key="8">
    <source>
        <dbReference type="Proteomes" id="UP000186040"/>
    </source>
</evidence>
<dbReference type="GO" id="GO:0000976">
    <property type="term" value="F:transcription cis-regulatory region binding"/>
    <property type="evidence" value="ECO:0007669"/>
    <property type="project" value="TreeGrafter"/>
</dbReference>
<reference evidence="7 8" key="1">
    <citation type="submission" date="2016-10" db="EMBL/GenBank/DDBJ databases">
        <title>The Draft Genome Sequence of Actinokineospora bangkokensis 44EHWT reveals the biosynthetic pathway of antifungal compounds Thailandins with unusual extender unit butylmalonyl-CoA.</title>
        <authorList>
            <person name="Greule A."/>
            <person name="Intra B."/>
            <person name="Flemming S."/>
            <person name="Rommel M.G."/>
            <person name="Panbangred W."/>
            <person name="Bechthold A."/>
        </authorList>
    </citation>
    <scope>NUCLEOTIDE SEQUENCE [LARGE SCALE GENOMIC DNA]</scope>
    <source>
        <strain evidence="7 8">44EHW</strain>
    </source>
</reference>
<sequence>MPRETRARVRQRVVEAAAEVFAEKGIAAARVEDVAAAAGFTRGAVYSNFAGKPDLVAAVVADAAARLAVSGAAVFDPAHPPGAVRAALTALVVDRVEHHTRDSRLALELLAHATRDERLRAGVLEPRRRSRGAIAEALTRYCAARGLDLPLPADVVATTLVAVVDSYATERLVDPAGTDPDTLRRALDALLPG</sequence>
<dbReference type="InterPro" id="IPR001647">
    <property type="entry name" value="HTH_TetR"/>
</dbReference>
<dbReference type="PANTHER" id="PTHR30055:SF241">
    <property type="entry name" value="TRANSCRIPTIONAL REGULATORY PROTEIN"/>
    <property type="match status" value="1"/>
</dbReference>
<name>A0A1Q9LJL2_9PSEU</name>
<dbReference type="PANTHER" id="PTHR30055">
    <property type="entry name" value="HTH-TYPE TRANSCRIPTIONAL REGULATOR RUTR"/>
    <property type="match status" value="1"/>
</dbReference>
<feature type="domain" description="HTH tetR-type" evidence="6">
    <location>
        <begin position="7"/>
        <end position="67"/>
    </location>
</feature>
<dbReference type="Proteomes" id="UP000186040">
    <property type="component" value="Unassembled WGS sequence"/>
</dbReference>
<comment type="caution">
    <text evidence="7">The sequence shown here is derived from an EMBL/GenBank/DDBJ whole genome shotgun (WGS) entry which is preliminary data.</text>
</comment>
<evidence type="ECO:0000256" key="4">
    <source>
        <dbReference type="ARBA" id="ARBA00023163"/>
    </source>
</evidence>
<keyword evidence="4" id="KW-0804">Transcription</keyword>
<keyword evidence="1" id="KW-0678">Repressor</keyword>
<dbReference type="InterPro" id="IPR036271">
    <property type="entry name" value="Tet_transcr_reg_TetR-rel_C_sf"/>
</dbReference>
<keyword evidence="3 5" id="KW-0238">DNA-binding</keyword>
<dbReference type="PROSITE" id="PS50977">
    <property type="entry name" value="HTH_TETR_2"/>
    <property type="match status" value="1"/>
</dbReference>
<dbReference type="InterPro" id="IPR050109">
    <property type="entry name" value="HTH-type_TetR-like_transc_reg"/>
</dbReference>